<dbReference type="InterPro" id="IPR038063">
    <property type="entry name" value="Transpep_catalytic_dom"/>
</dbReference>
<dbReference type="GO" id="GO:0016757">
    <property type="term" value="F:glycosyltransferase activity"/>
    <property type="evidence" value="ECO:0007669"/>
    <property type="project" value="UniProtKB-KW"/>
</dbReference>
<dbReference type="Pfam" id="PF03734">
    <property type="entry name" value="YkuD"/>
    <property type="match status" value="1"/>
</dbReference>
<evidence type="ECO:0000256" key="8">
    <source>
        <dbReference type="ARBA" id="ARBA00023316"/>
    </source>
</evidence>
<reference evidence="12" key="1">
    <citation type="submission" date="2019-01" db="EMBL/GenBank/DDBJ databases">
        <title>Sinorhodobacter populi sp. nov. isolated from the symptomatic bark tissue of Populus euramericana canker.</title>
        <authorList>
            <person name="Xu G."/>
        </authorList>
    </citation>
    <scope>NUCLEOTIDE SEQUENCE [LARGE SCALE GENOMIC DNA]</scope>
    <source>
        <strain evidence="12">CGMCC 1.12963</strain>
    </source>
</reference>
<dbReference type="Proteomes" id="UP000288071">
    <property type="component" value="Unassembled WGS sequence"/>
</dbReference>
<keyword evidence="8 9" id="KW-0961">Cell wall biogenesis/degradation</keyword>
<dbReference type="Gene3D" id="2.40.440.10">
    <property type="entry name" value="L,D-transpeptidase catalytic domain-like"/>
    <property type="match status" value="1"/>
</dbReference>
<name>A0A3S3PF88_9RHOB</name>
<evidence type="ECO:0000256" key="5">
    <source>
        <dbReference type="ARBA" id="ARBA00022801"/>
    </source>
</evidence>
<dbReference type="CDD" id="cd16913">
    <property type="entry name" value="YkuD_like"/>
    <property type="match status" value="1"/>
</dbReference>
<evidence type="ECO:0000256" key="9">
    <source>
        <dbReference type="PROSITE-ProRule" id="PRU01373"/>
    </source>
</evidence>
<sequence>MLRRTLLTTLAALPFAGTALAAQTTATGSSASNPVEVLPPEKPAPQWPIAKRFYPTEVNVRPELAVGSIIIVSDKFFLYHVIAPGKAMRYGVAVGKDELKFRGTAYVGRKVEWPSWKPTPEMVKRSPDHYAKYAENGMPGGPGNPLGARAMYLYQDGRDTAIRIHGTTEPSSIGHAVSNGCLRMVNDHVIDLFQSVPVGTPVTVY</sequence>
<feature type="chain" id="PRO_5018577540" evidence="10">
    <location>
        <begin position="22"/>
        <end position="205"/>
    </location>
</feature>
<dbReference type="PANTHER" id="PTHR30582">
    <property type="entry name" value="L,D-TRANSPEPTIDASE"/>
    <property type="match status" value="1"/>
</dbReference>
<reference evidence="12" key="2">
    <citation type="submission" date="2019-01" db="EMBL/GenBank/DDBJ databases">
        <authorList>
            <person name="Li Y."/>
        </authorList>
    </citation>
    <scope>NUCLEOTIDE SEQUENCE [LARGE SCALE GENOMIC DNA]</scope>
    <source>
        <strain evidence="12">CGMCC 1.12963</strain>
    </source>
</reference>
<feature type="active site" description="Nucleophile" evidence="9">
    <location>
        <position position="181"/>
    </location>
</feature>
<dbReference type="GO" id="GO:0018104">
    <property type="term" value="P:peptidoglycan-protein cross-linking"/>
    <property type="evidence" value="ECO:0007669"/>
    <property type="project" value="TreeGrafter"/>
</dbReference>
<dbReference type="AlphaFoldDB" id="A0A3S3PF88"/>
<evidence type="ECO:0000256" key="10">
    <source>
        <dbReference type="SAM" id="SignalP"/>
    </source>
</evidence>
<feature type="signal peptide" evidence="10">
    <location>
        <begin position="1"/>
        <end position="21"/>
    </location>
</feature>
<evidence type="ECO:0000256" key="4">
    <source>
        <dbReference type="ARBA" id="ARBA00022679"/>
    </source>
</evidence>
<evidence type="ECO:0000256" key="6">
    <source>
        <dbReference type="ARBA" id="ARBA00022960"/>
    </source>
</evidence>
<evidence type="ECO:0000313" key="13">
    <source>
        <dbReference type="Proteomes" id="UP000288071"/>
    </source>
</evidence>
<dbReference type="EMBL" id="SAVA01000003">
    <property type="protein sequence ID" value="RWR53200.1"/>
    <property type="molecule type" value="Genomic_DNA"/>
</dbReference>
<gene>
    <name evidence="12" type="ORF">EOW66_05680</name>
</gene>
<dbReference type="UniPathway" id="UPA00219"/>
<dbReference type="PROSITE" id="PS52029">
    <property type="entry name" value="LD_TPASE"/>
    <property type="match status" value="1"/>
</dbReference>
<dbReference type="GO" id="GO:0008360">
    <property type="term" value="P:regulation of cell shape"/>
    <property type="evidence" value="ECO:0007669"/>
    <property type="project" value="UniProtKB-UniRule"/>
</dbReference>
<keyword evidence="5" id="KW-0378">Hydrolase</keyword>
<evidence type="ECO:0000256" key="1">
    <source>
        <dbReference type="ARBA" id="ARBA00004752"/>
    </source>
</evidence>
<dbReference type="InterPro" id="IPR005490">
    <property type="entry name" value="LD_TPept_cat_dom"/>
</dbReference>
<keyword evidence="7 9" id="KW-0573">Peptidoglycan synthesis</keyword>
<keyword evidence="3" id="KW-0328">Glycosyltransferase</keyword>
<proteinExistence type="inferred from homology"/>
<evidence type="ECO:0000313" key="12">
    <source>
        <dbReference type="EMBL" id="RWR53200.1"/>
    </source>
</evidence>
<protein>
    <submittedName>
        <fullName evidence="12">L,D-transpeptidase</fullName>
    </submittedName>
</protein>
<feature type="active site" description="Proton donor/acceptor" evidence="9">
    <location>
        <position position="165"/>
    </location>
</feature>
<dbReference type="GO" id="GO:0071972">
    <property type="term" value="F:peptidoglycan L,D-transpeptidase activity"/>
    <property type="evidence" value="ECO:0007669"/>
    <property type="project" value="TreeGrafter"/>
</dbReference>
<organism evidence="12 13">
    <name type="scientific">Paenirhodobacter huangdaonensis</name>
    <dbReference type="NCBI Taxonomy" id="2501515"/>
    <lineage>
        <taxon>Bacteria</taxon>
        <taxon>Pseudomonadati</taxon>
        <taxon>Pseudomonadota</taxon>
        <taxon>Alphaproteobacteria</taxon>
        <taxon>Rhodobacterales</taxon>
        <taxon>Rhodobacter group</taxon>
        <taxon>Paenirhodobacter</taxon>
    </lineage>
</organism>
<feature type="domain" description="L,D-TPase catalytic" evidence="11">
    <location>
        <begin position="68"/>
        <end position="205"/>
    </location>
</feature>
<dbReference type="PANTHER" id="PTHR30582:SF24">
    <property type="entry name" value="L,D-TRANSPEPTIDASE ERFK_SRFK-RELATED"/>
    <property type="match status" value="1"/>
</dbReference>
<keyword evidence="4" id="KW-0808">Transferase</keyword>
<dbReference type="GO" id="GO:0005576">
    <property type="term" value="C:extracellular region"/>
    <property type="evidence" value="ECO:0007669"/>
    <property type="project" value="TreeGrafter"/>
</dbReference>
<keyword evidence="6 9" id="KW-0133">Cell shape</keyword>
<accession>A0A3S3PF88</accession>
<comment type="pathway">
    <text evidence="1 9">Cell wall biogenesis; peptidoglycan biosynthesis.</text>
</comment>
<evidence type="ECO:0000256" key="2">
    <source>
        <dbReference type="ARBA" id="ARBA00005992"/>
    </source>
</evidence>
<dbReference type="SUPFAM" id="SSF141523">
    <property type="entry name" value="L,D-transpeptidase catalytic domain-like"/>
    <property type="match status" value="1"/>
</dbReference>
<keyword evidence="13" id="KW-1185">Reference proteome</keyword>
<comment type="caution">
    <text evidence="12">The sequence shown here is derived from an EMBL/GenBank/DDBJ whole genome shotgun (WGS) entry which is preliminary data.</text>
</comment>
<evidence type="ECO:0000256" key="7">
    <source>
        <dbReference type="ARBA" id="ARBA00022984"/>
    </source>
</evidence>
<evidence type="ECO:0000256" key="3">
    <source>
        <dbReference type="ARBA" id="ARBA00022676"/>
    </source>
</evidence>
<dbReference type="InterPro" id="IPR050979">
    <property type="entry name" value="LD-transpeptidase"/>
</dbReference>
<dbReference type="FunFam" id="2.40.440.10:FF:000002">
    <property type="entry name" value="L,D-transpeptidase ErfK/SrfK"/>
    <property type="match status" value="1"/>
</dbReference>
<dbReference type="RefSeq" id="WP_128155482.1">
    <property type="nucleotide sequence ID" value="NZ_JBHSOM010000009.1"/>
</dbReference>
<evidence type="ECO:0000259" key="11">
    <source>
        <dbReference type="PROSITE" id="PS52029"/>
    </source>
</evidence>
<dbReference type="GO" id="GO:0071555">
    <property type="term" value="P:cell wall organization"/>
    <property type="evidence" value="ECO:0007669"/>
    <property type="project" value="UniProtKB-UniRule"/>
</dbReference>
<comment type="similarity">
    <text evidence="2">Belongs to the YkuD family.</text>
</comment>
<keyword evidence="10" id="KW-0732">Signal</keyword>